<evidence type="ECO:0000313" key="2">
    <source>
        <dbReference type="EMBL" id="HGQ64245.1"/>
    </source>
</evidence>
<comment type="caution">
    <text evidence="2">The sequence shown here is derived from an EMBL/GenBank/DDBJ whole genome shotgun (WGS) entry which is preliminary data.</text>
</comment>
<organism evidence="2">
    <name type="scientific">Ignisphaera aggregans</name>
    <dbReference type="NCBI Taxonomy" id="334771"/>
    <lineage>
        <taxon>Archaea</taxon>
        <taxon>Thermoproteota</taxon>
        <taxon>Thermoprotei</taxon>
        <taxon>Desulfurococcales</taxon>
        <taxon>Desulfurococcaceae</taxon>
        <taxon>Ignisphaera</taxon>
    </lineage>
</organism>
<evidence type="ECO:0000313" key="1">
    <source>
        <dbReference type="EMBL" id="HGQ35577.1"/>
    </source>
</evidence>
<reference evidence="2" key="1">
    <citation type="journal article" date="2020" name="mSystems">
        <title>Genome- and Community-Level Interaction Insights into Carbon Utilization and Element Cycling Functions of Hydrothermarchaeota in Hydrothermal Sediment.</title>
        <authorList>
            <person name="Zhou Z."/>
            <person name="Liu Y."/>
            <person name="Xu W."/>
            <person name="Pan J."/>
            <person name="Luo Z.H."/>
            <person name="Li M."/>
        </authorList>
    </citation>
    <scope>NUCLEOTIDE SEQUENCE [LARGE SCALE GENOMIC DNA]</scope>
    <source>
        <strain evidence="2">SpSt-637</strain>
        <strain evidence="1">SpSt-667</strain>
    </source>
</reference>
<protein>
    <recommendedName>
        <fullName evidence="3">FAD-binding protein</fullName>
    </recommendedName>
</protein>
<dbReference type="InterPro" id="IPR036188">
    <property type="entry name" value="FAD/NAD-bd_sf"/>
</dbReference>
<proteinExistence type="predicted"/>
<sequence>MLEVDILVVGSGIATLKALQVAEELGRRFIAVDSTYLDGGYAQVLEKETWLPKAPLFVYEEDVDFFRSLGIEVRCFDVNVSTIKSGDYTAKTLSYTDIDVQKNWFLEWINSKKLCLHKNIFSELKKVLGYVYDKPIHIASGIRRIDLAYNVAALTNGVIVKFKQLIYTWPLPLLPKLLAPENVKQNIAQMVESLNLKHVSTYILVALLASSANCGNKLEIYVHSTKASKMHTAVSFNIEEQKILYAITSYTKNNPLLPGIHEKLISELKRFKIATPKNIEKTYGQNITYALISKTNPRQIEELKQKLLQLNVYLYGRLGQWREQTIKEIIQNQP</sequence>
<dbReference type="EMBL" id="DTBD01000024">
    <property type="protein sequence ID" value="HGQ64245.1"/>
    <property type="molecule type" value="Genomic_DNA"/>
</dbReference>
<name>A0A7C4NKG2_9CREN</name>
<dbReference type="EMBL" id="DTCK01000014">
    <property type="protein sequence ID" value="HGQ35577.1"/>
    <property type="molecule type" value="Genomic_DNA"/>
</dbReference>
<evidence type="ECO:0008006" key="3">
    <source>
        <dbReference type="Google" id="ProtNLM"/>
    </source>
</evidence>
<gene>
    <name evidence="2" type="ORF">ENU08_03280</name>
    <name evidence="1" type="ORF">ENU41_02735</name>
</gene>
<accession>A0A7C4NKG2</accession>
<dbReference type="Gene3D" id="3.50.50.60">
    <property type="entry name" value="FAD/NAD(P)-binding domain"/>
    <property type="match status" value="1"/>
</dbReference>
<dbReference type="AlphaFoldDB" id="A0A7C4NKG2"/>